<dbReference type="Gene3D" id="3.30.420.10">
    <property type="entry name" value="Ribonuclease H-like superfamily/Ribonuclease H"/>
    <property type="match status" value="3"/>
</dbReference>
<comment type="catalytic activity">
    <reaction evidence="1">
        <text>[E2 ubiquitin-conjugating enzyme]-S-ubiquitinyl-L-cysteine + [acceptor protein]-L-lysine = [E2 ubiquitin-conjugating enzyme]-L-cysteine + [acceptor protein]-N(6)-ubiquitinyl-L-lysine.</text>
        <dbReference type="EC" id="2.3.2.31"/>
    </reaction>
</comment>
<dbReference type="PANTHER" id="PTHR11685">
    <property type="entry name" value="RBR FAMILY RING FINGER AND IBR DOMAIN-CONTAINING"/>
    <property type="match status" value="1"/>
</dbReference>
<evidence type="ECO:0000256" key="12">
    <source>
        <dbReference type="ARBA" id="ARBA00022833"/>
    </source>
</evidence>
<dbReference type="EMBL" id="LUHQ01000003">
    <property type="protein sequence ID" value="OAP03187.1"/>
    <property type="molecule type" value="Genomic_DNA"/>
</dbReference>
<dbReference type="AlphaFoldDB" id="A0A178VA34"/>
<feature type="domain" description="RING-type" evidence="15">
    <location>
        <begin position="159"/>
        <end position="384"/>
    </location>
</feature>
<dbReference type="SMART" id="SM00184">
    <property type="entry name" value="RING"/>
    <property type="match status" value="3"/>
</dbReference>
<dbReference type="InterPro" id="IPR044066">
    <property type="entry name" value="TRIAD_supradom"/>
</dbReference>
<keyword evidence="9" id="KW-0677">Repeat</keyword>
<dbReference type="PROSITE" id="PS51873">
    <property type="entry name" value="TRIAD"/>
    <property type="match status" value="3"/>
</dbReference>
<dbReference type="Pfam" id="PF00097">
    <property type="entry name" value="zf-C3HC4"/>
    <property type="match status" value="1"/>
</dbReference>
<evidence type="ECO:0000313" key="17">
    <source>
        <dbReference type="Proteomes" id="UP000078284"/>
    </source>
</evidence>
<comment type="cofactor">
    <cofactor evidence="2">
        <name>Zn(2+)</name>
        <dbReference type="ChEBI" id="CHEBI:29105"/>
    </cofactor>
</comment>
<evidence type="ECO:0000256" key="1">
    <source>
        <dbReference type="ARBA" id="ARBA00001798"/>
    </source>
</evidence>
<feature type="domain" description="RING-type" evidence="15">
    <location>
        <begin position="955"/>
        <end position="1167"/>
    </location>
</feature>
<dbReference type="Pfam" id="PF01485">
    <property type="entry name" value="IBR"/>
    <property type="match status" value="2"/>
</dbReference>
<dbReference type="GO" id="GO:0008270">
    <property type="term" value="F:zinc ion binding"/>
    <property type="evidence" value="ECO:0007669"/>
    <property type="project" value="UniProtKB-KW"/>
</dbReference>
<dbReference type="SMART" id="SM00647">
    <property type="entry name" value="IBR"/>
    <property type="match status" value="3"/>
</dbReference>
<dbReference type="InterPro" id="IPR013083">
    <property type="entry name" value="Znf_RING/FYVE/PHD"/>
</dbReference>
<dbReference type="GO" id="GO:0003676">
    <property type="term" value="F:nucleic acid binding"/>
    <property type="evidence" value="ECO:0007669"/>
    <property type="project" value="InterPro"/>
</dbReference>
<comment type="pathway">
    <text evidence="4">Protein modification; protein ubiquitination.</text>
</comment>
<sequence>MEDDPKPAGEIKIESYSLYFKGLVSEETTELLAGFAVAICDKDDNLLFQMKEQVHDSRVVTLMEVELMALKRGLTEVVRLGIDHISIYCDHYQIFELVMERSVSEQENIVLLMDDVQRIRQRLTSSVPVLVMTRNQIEFVYELAMETIVSEIRIDMPDHNKTCSICSGDNIEPEQIFSVALCGHEFCMECVKQHIEVKLLSGGVPRCLHYQCESNITLGSCGNILTSKLKAMWELRIEEESIPVAERVYCPNPLCSSLMSVTKLSNSTREDVTMRTCVKCGEPFCINCKLPWHSNLSCNDYKSLGPNPTADDIKLKALANQKMWRQCENCQNVIELSEGCIHITCRLYFKGFVSEETKGFGVAICDQEDKLLYHIKGSRHHDSAITVLEAELTALKRGLIEAVGLGINHISFYCDHDQIFELVMGISVPEQDNIALLMDDVQRIRKQFTSSIPVLMTRNQAKFAYKFAMETIVSEISIDMAPSQRKTCGICFNDNFKAEHMFSVALCGHQFCVECMKQYIKVRLLEESEMRCPHYQCESKLNVVRCANLLTPELREMWGQRSQKESVLVAKEAYCPDRMCLAFMSNGVRRWCFRCSKSYCINCKVPWHNNLSCEQYKRCGYKFCYTCGDEWKQGSCLHQRKEMLVEYGISVLMGVLMALLQGFSERGTTGFAVAICDQEDKLLYHTKGSLHHDSTITILEAELTSLKQGLTEAVMGTSALEDNIALLMDDVHRIRKQLKSSNPILETRTQINVAICFATHVEPNGSKEVAHIDKGCLRSVVLGLPRKDDTAKPSPVNSSGDISTSSQLCSLYFKGLVSDDSSAGFGVAIFGKKDDLLFQMKGPIHHDSNITPLEAELTALKRGLTEAANLGITHISIYCDDYPIYEFVMGRCVPEENKIALLMIDVQRIREGFKSSFPIFVEGKRISYAYKLARETIVSEISISVNPPRQPKATRKTTCKICLDDDINENQMFCVGKCRHRFCSDCMRPHIEVRLLEGSVMRCPRYRCKTTLKFGGCVNLLTPKIREMWQQRIKEDLIPVTGRIYCPNPRCSALMSETELSISTKEDEVRRCCFKCGQIFCINCKVSWHSNLSCNDYKKLNPYPTENDGKIKALANQKRWRQCGKCQHMIELSKGSVQVKCRLEVANMVMVFLQGLHRRHRRPHPRQ</sequence>
<dbReference type="GO" id="GO:0016567">
    <property type="term" value="P:protein ubiquitination"/>
    <property type="evidence" value="ECO:0007669"/>
    <property type="project" value="UniProtKB-UniPathway"/>
</dbReference>
<evidence type="ECO:0000259" key="14">
    <source>
        <dbReference type="PROSITE" id="PS50089"/>
    </source>
</evidence>
<dbReference type="PROSITE" id="PS50089">
    <property type="entry name" value="ZF_RING_2"/>
    <property type="match status" value="3"/>
</dbReference>
<evidence type="ECO:0000256" key="2">
    <source>
        <dbReference type="ARBA" id="ARBA00001947"/>
    </source>
</evidence>
<dbReference type="GO" id="GO:0004523">
    <property type="term" value="F:RNA-DNA hybrid ribonuclease activity"/>
    <property type="evidence" value="ECO:0007669"/>
    <property type="project" value="InterPro"/>
</dbReference>
<dbReference type="EC" id="2.3.2.31" evidence="6"/>
<feature type="domain" description="RING-type" evidence="14">
    <location>
        <begin position="959"/>
        <end position="1007"/>
    </location>
</feature>
<dbReference type="Proteomes" id="UP000078284">
    <property type="component" value="Chromosome 3"/>
</dbReference>
<comment type="function">
    <text evidence="3">Might act as an E3 ubiquitin-protein ligase, or as part of E3 complex, which accepts ubiquitin from specific E2 ubiquitin-conjugating enzymes and then transfers it to substrates.</text>
</comment>
<dbReference type="InterPro" id="IPR002156">
    <property type="entry name" value="RNaseH_domain"/>
</dbReference>
<comment type="caution">
    <text evidence="16">The sequence shown here is derived from an EMBL/GenBank/DDBJ whole genome shotgun (WGS) entry which is preliminary data.</text>
</comment>
<name>A0A178VA34_ARATH</name>
<dbReference type="Pfam" id="PF13456">
    <property type="entry name" value="RVT_3"/>
    <property type="match status" value="3"/>
</dbReference>
<evidence type="ECO:0000313" key="16">
    <source>
        <dbReference type="EMBL" id="OAP03187.1"/>
    </source>
</evidence>
<gene>
    <name evidence="16" type="ordered locus">AXX17_At3g39390</name>
</gene>
<comment type="similarity">
    <text evidence="5">Belongs to the RBR family. Ariadne subfamily.</text>
</comment>
<feature type="domain" description="RING-type" evidence="15">
    <location>
        <begin position="484"/>
        <end position="630"/>
    </location>
</feature>
<feature type="domain" description="RING-type" evidence="14">
    <location>
        <begin position="163"/>
        <end position="207"/>
    </location>
</feature>
<evidence type="ECO:0000256" key="8">
    <source>
        <dbReference type="ARBA" id="ARBA00022723"/>
    </source>
</evidence>
<keyword evidence="8" id="KW-0479">Metal-binding</keyword>
<proteinExistence type="inferred from homology"/>
<dbReference type="SUPFAM" id="SSF57850">
    <property type="entry name" value="RING/U-box"/>
    <property type="match status" value="6"/>
</dbReference>
<dbReference type="InterPro" id="IPR017907">
    <property type="entry name" value="Znf_RING_CS"/>
</dbReference>
<feature type="domain" description="RING-type" evidence="14">
    <location>
        <begin position="488"/>
        <end position="533"/>
    </location>
</feature>
<evidence type="ECO:0000256" key="13">
    <source>
        <dbReference type="PROSITE-ProRule" id="PRU00175"/>
    </source>
</evidence>
<dbReference type="FunFam" id="3.30.420.10:FF:000076">
    <property type="entry name" value="RBR-type E3 ubiquitin transferase"/>
    <property type="match status" value="3"/>
</dbReference>
<keyword evidence="10 13" id="KW-0863">Zinc-finger</keyword>
<organism evidence="16 17">
    <name type="scientific">Arabidopsis thaliana</name>
    <name type="common">Mouse-ear cress</name>
    <dbReference type="NCBI Taxonomy" id="3702"/>
    <lineage>
        <taxon>Eukaryota</taxon>
        <taxon>Viridiplantae</taxon>
        <taxon>Streptophyta</taxon>
        <taxon>Embryophyta</taxon>
        <taxon>Tracheophyta</taxon>
        <taxon>Spermatophyta</taxon>
        <taxon>Magnoliopsida</taxon>
        <taxon>eudicotyledons</taxon>
        <taxon>Gunneridae</taxon>
        <taxon>Pentapetalae</taxon>
        <taxon>rosids</taxon>
        <taxon>malvids</taxon>
        <taxon>Brassicales</taxon>
        <taxon>Brassicaceae</taxon>
        <taxon>Camelineae</taxon>
        <taxon>Arabidopsis</taxon>
    </lineage>
</organism>
<evidence type="ECO:0000256" key="3">
    <source>
        <dbReference type="ARBA" id="ARBA00003976"/>
    </source>
</evidence>
<evidence type="ECO:0000256" key="11">
    <source>
        <dbReference type="ARBA" id="ARBA00022786"/>
    </source>
</evidence>
<dbReference type="InterPro" id="IPR001841">
    <property type="entry name" value="Znf_RING"/>
</dbReference>
<dbReference type="UniPathway" id="UPA00143"/>
<dbReference type="InterPro" id="IPR031127">
    <property type="entry name" value="E3_UB_ligase_RBR"/>
</dbReference>
<dbReference type="GO" id="GO:0061630">
    <property type="term" value="F:ubiquitin protein ligase activity"/>
    <property type="evidence" value="ECO:0007669"/>
    <property type="project" value="UniProtKB-EC"/>
</dbReference>
<evidence type="ECO:0000256" key="10">
    <source>
        <dbReference type="ARBA" id="ARBA00022771"/>
    </source>
</evidence>
<evidence type="ECO:0000256" key="6">
    <source>
        <dbReference type="ARBA" id="ARBA00012251"/>
    </source>
</evidence>
<dbReference type="CDD" id="cd22582">
    <property type="entry name" value="BRcat_RBR_unk"/>
    <property type="match status" value="2"/>
</dbReference>
<evidence type="ECO:0000256" key="7">
    <source>
        <dbReference type="ARBA" id="ARBA00022679"/>
    </source>
</evidence>
<evidence type="ECO:0000256" key="4">
    <source>
        <dbReference type="ARBA" id="ARBA00004906"/>
    </source>
</evidence>
<dbReference type="ExpressionAtlas" id="A0A178VA34">
    <property type="expression patterns" value="baseline and differential"/>
</dbReference>
<keyword evidence="11" id="KW-0833">Ubl conjugation pathway</keyword>
<keyword evidence="12" id="KW-0862">Zinc</keyword>
<dbReference type="PROSITE" id="PS00518">
    <property type="entry name" value="ZF_RING_1"/>
    <property type="match status" value="3"/>
</dbReference>
<dbReference type="FunFam" id="3.30.40.10:FF:000230">
    <property type="entry name" value="RBR-type E3 ubiquitin transferase"/>
    <property type="match status" value="3"/>
</dbReference>
<evidence type="ECO:0000259" key="15">
    <source>
        <dbReference type="PROSITE" id="PS51873"/>
    </source>
</evidence>
<keyword evidence="7" id="KW-0808">Transferase</keyword>
<protein>
    <recommendedName>
        <fullName evidence="6">RBR-type E3 ubiquitin transferase</fullName>
        <ecNumber evidence="6">2.3.2.31</ecNumber>
    </recommendedName>
</protein>
<evidence type="ECO:0000256" key="5">
    <source>
        <dbReference type="ARBA" id="ARBA00005884"/>
    </source>
</evidence>
<dbReference type="InterPro" id="IPR002867">
    <property type="entry name" value="IBR_dom"/>
</dbReference>
<dbReference type="Gene3D" id="3.30.40.10">
    <property type="entry name" value="Zinc/RING finger domain, C3HC4 (zinc finger)"/>
    <property type="match status" value="3"/>
</dbReference>
<dbReference type="InterPro" id="IPR018957">
    <property type="entry name" value="Znf_C3HC4_RING-type"/>
</dbReference>
<dbReference type="InterPro" id="IPR036397">
    <property type="entry name" value="RNaseH_sf"/>
</dbReference>
<reference evidence="17" key="1">
    <citation type="journal article" date="2016" name="Proc. Natl. Acad. Sci. U.S.A.">
        <title>Chromosome-level assembly of Arabidopsis thaliana Ler reveals the extent of translocation and inversion polymorphisms.</title>
        <authorList>
            <person name="Zapata L."/>
            <person name="Ding J."/>
            <person name="Willing E.M."/>
            <person name="Hartwig B."/>
            <person name="Bezdan D."/>
            <person name="Jiao W.B."/>
            <person name="Patel V."/>
            <person name="Velikkakam James G."/>
            <person name="Koornneef M."/>
            <person name="Ossowski S."/>
            <person name="Schneeberger K."/>
        </authorList>
    </citation>
    <scope>NUCLEOTIDE SEQUENCE [LARGE SCALE GENOMIC DNA]</scope>
    <source>
        <strain evidence="17">cv. Landsberg erecta</strain>
    </source>
</reference>
<evidence type="ECO:0000256" key="9">
    <source>
        <dbReference type="ARBA" id="ARBA00022737"/>
    </source>
</evidence>
<accession>A0A178VA34</accession>